<feature type="transmembrane region" description="Helical" evidence="1">
    <location>
        <begin position="187"/>
        <end position="209"/>
    </location>
</feature>
<feature type="transmembrane region" description="Helical" evidence="1">
    <location>
        <begin position="268"/>
        <end position="288"/>
    </location>
</feature>
<organism evidence="3 4">
    <name type="scientific">Nocardiopsis suaedae</name>
    <dbReference type="NCBI Taxonomy" id="3018444"/>
    <lineage>
        <taxon>Bacteria</taxon>
        <taxon>Bacillati</taxon>
        <taxon>Actinomycetota</taxon>
        <taxon>Actinomycetes</taxon>
        <taxon>Streptosporangiales</taxon>
        <taxon>Nocardiopsidaceae</taxon>
        <taxon>Nocardiopsis</taxon>
    </lineage>
</organism>
<feature type="transmembrane region" description="Helical" evidence="1">
    <location>
        <begin position="6"/>
        <end position="23"/>
    </location>
</feature>
<reference evidence="3" key="1">
    <citation type="submission" date="2023-01" db="EMBL/GenBank/DDBJ databases">
        <title>Draft genome sequence of Nocardiopsis sp. LSu2-4 isolated from halophytes.</title>
        <authorList>
            <person name="Duangmal K."/>
            <person name="Chantavorakit T."/>
        </authorList>
    </citation>
    <scope>NUCLEOTIDE SEQUENCE</scope>
    <source>
        <strain evidence="3">LSu2-4</strain>
    </source>
</reference>
<keyword evidence="1" id="KW-1133">Transmembrane helix</keyword>
<evidence type="ECO:0000259" key="2">
    <source>
        <dbReference type="Pfam" id="PF19124"/>
    </source>
</evidence>
<feature type="transmembrane region" description="Helical" evidence="1">
    <location>
        <begin position="352"/>
        <end position="376"/>
    </location>
</feature>
<sequence length="393" mass="40993">MTDAALLINLTAIAVAVAAVGLLPRISRDTVPFGVRVPPERVGAPEISAATRTFTLSVLATGVLAVLVGLLLWSALPPGAAAAAVGTLLAAGLVGCYARAHRAVRRAKAQGDWYVGLRQGVVADTSLRTEPLPYPWLGALPSLLVIAVTAVVGAVLYPGLPDRLVTAVVYRGEDVEYTTAATTPLTAFAPVLFQALAVAVLLALLRFTLRSRPDGDASRPRENADRHRRFLRIWARTLLTSALLAALAIGALALLFWTGAMAEAGPAAAALVAAPMLLSGLVVIGVAVRIGQGGWRLHAEPRDGAGTGLVQQDDDRFWHLGGVVYINRHAPGLLVPKRASGFGWTVNLGHPAAWAVLGAVALAVAVPIALGLLGVVDLSGSEFYGWKFEPETE</sequence>
<proteinExistence type="predicted"/>
<dbReference type="InterPro" id="IPR043831">
    <property type="entry name" value="DUF5808"/>
</dbReference>
<dbReference type="EMBL" id="JAQFWP010000090">
    <property type="protein sequence ID" value="MDA2808560.1"/>
    <property type="molecule type" value="Genomic_DNA"/>
</dbReference>
<evidence type="ECO:0000313" key="4">
    <source>
        <dbReference type="Proteomes" id="UP001165685"/>
    </source>
</evidence>
<keyword evidence="1" id="KW-0812">Transmembrane</keyword>
<keyword evidence="1" id="KW-0472">Membrane</keyword>
<dbReference type="RefSeq" id="WP_270681151.1">
    <property type="nucleotide sequence ID" value="NZ_JAQFWP010000090.1"/>
</dbReference>
<evidence type="ECO:0000313" key="3">
    <source>
        <dbReference type="EMBL" id="MDA2808560.1"/>
    </source>
</evidence>
<evidence type="ECO:0000256" key="1">
    <source>
        <dbReference type="SAM" id="Phobius"/>
    </source>
</evidence>
<protein>
    <submittedName>
        <fullName evidence="3">DUF5808 domain-containing protein</fullName>
    </submittedName>
</protein>
<dbReference type="Proteomes" id="UP001165685">
    <property type="component" value="Unassembled WGS sequence"/>
</dbReference>
<feature type="transmembrane region" description="Helical" evidence="1">
    <location>
        <begin position="54"/>
        <end position="73"/>
    </location>
</feature>
<feature type="transmembrane region" description="Helical" evidence="1">
    <location>
        <begin position="136"/>
        <end position="157"/>
    </location>
</feature>
<feature type="transmembrane region" description="Helical" evidence="1">
    <location>
        <begin position="230"/>
        <end position="256"/>
    </location>
</feature>
<comment type="caution">
    <text evidence="3">The sequence shown here is derived from an EMBL/GenBank/DDBJ whole genome shotgun (WGS) entry which is preliminary data.</text>
</comment>
<name>A0ABT4TV44_9ACTN</name>
<feature type="domain" description="DUF5808" evidence="2">
    <location>
        <begin position="331"/>
        <end position="354"/>
    </location>
</feature>
<dbReference type="Pfam" id="PF19124">
    <property type="entry name" value="DUF5808"/>
    <property type="match status" value="1"/>
</dbReference>
<keyword evidence="4" id="KW-1185">Reference proteome</keyword>
<feature type="transmembrane region" description="Helical" evidence="1">
    <location>
        <begin position="79"/>
        <end position="98"/>
    </location>
</feature>
<gene>
    <name evidence="3" type="ORF">O4U47_28890</name>
</gene>
<accession>A0ABT4TV44</accession>